<evidence type="ECO:0000256" key="5">
    <source>
        <dbReference type="ARBA" id="ARBA00023054"/>
    </source>
</evidence>
<evidence type="ECO:0000256" key="8">
    <source>
        <dbReference type="SAM" id="MobiDB-lite"/>
    </source>
</evidence>
<keyword evidence="5 7" id="KW-0175">Coiled coil</keyword>
<dbReference type="CDD" id="cd19807">
    <property type="entry name" value="Bbox1_TRIM36-like"/>
    <property type="match status" value="1"/>
</dbReference>
<dbReference type="KEGG" id="bfo:118411539"/>
<dbReference type="Gene3D" id="2.60.120.920">
    <property type="match status" value="1"/>
</dbReference>
<evidence type="ECO:0000259" key="10">
    <source>
        <dbReference type="PROSITE" id="PS50188"/>
    </source>
</evidence>
<feature type="compositionally biased region" description="Low complexity" evidence="8">
    <location>
        <begin position="119"/>
        <end position="140"/>
    </location>
</feature>
<feature type="region of interest" description="Disordered" evidence="8">
    <location>
        <begin position="52"/>
        <end position="140"/>
    </location>
</feature>
<dbReference type="InterPro" id="IPR047065">
    <property type="entry name" value="TRIM36_Bbox2_Zfn"/>
</dbReference>
<evidence type="ECO:0000313" key="13">
    <source>
        <dbReference type="Proteomes" id="UP000001554"/>
    </source>
</evidence>
<dbReference type="PROSITE" id="PS50188">
    <property type="entry name" value="B302_SPRY"/>
    <property type="match status" value="1"/>
</dbReference>
<evidence type="ECO:0000259" key="9">
    <source>
        <dbReference type="PROSITE" id="PS50119"/>
    </source>
</evidence>
<dbReference type="Pfam" id="PF00643">
    <property type="entry name" value="zf-B_box"/>
    <property type="match status" value="1"/>
</dbReference>
<dbReference type="PROSITE" id="PS51262">
    <property type="entry name" value="COS"/>
    <property type="match status" value="1"/>
</dbReference>
<accession>A0A9J7MK00</accession>
<organism evidence="13 14">
    <name type="scientific">Branchiostoma floridae</name>
    <name type="common">Florida lancelet</name>
    <name type="synonym">Amphioxus</name>
    <dbReference type="NCBI Taxonomy" id="7739"/>
    <lineage>
        <taxon>Eukaryota</taxon>
        <taxon>Metazoa</taxon>
        <taxon>Chordata</taxon>
        <taxon>Cephalochordata</taxon>
        <taxon>Leptocardii</taxon>
        <taxon>Amphioxiformes</taxon>
        <taxon>Branchiostomatidae</taxon>
        <taxon>Branchiostoma</taxon>
    </lineage>
</organism>
<dbReference type="Proteomes" id="UP000001554">
    <property type="component" value="Chromosome 3"/>
</dbReference>
<dbReference type="InterPro" id="IPR017903">
    <property type="entry name" value="COS_domain"/>
</dbReference>
<proteinExistence type="predicted"/>
<feature type="compositionally biased region" description="Basic and acidic residues" evidence="8">
    <location>
        <begin position="104"/>
        <end position="117"/>
    </location>
</feature>
<keyword evidence="4" id="KW-0862">Zinc</keyword>
<dbReference type="InterPro" id="IPR050617">
    <property type="entry name" value="E3_ligase_FN3/SPRY"/>
</dbReference>
<dbReference type="PANTHER" id="PTHR24099:SF26">
    <property type="entry name" value="E3 UBIQUITIN-PROTEIN LIGASE TRIM36-LIKE ISOFORM X1"/>
    <property type="match status" value="1"/>
</dbReference>
<feature type="domain" description="COS" evidence="12">
    <location>
        <begin position="492"/>
        <end position="547"/>
    </location>
</feature>
<dbReference type="InterPro" id="IPR003961">
    <property type="entry name" value="FN3_dom"/>
</dbReference>
<dbReference type="GO" id="GO:0008270">
    <property type="term" value="F:zinc ion binding"/>
    <property type="evidence" value="ECO:0007669"/>
    <property type="project" value="UniProtKB-KW"/>
</dbReference>
<dbReference type="InterPro" id="IPR000315">
    <property type="entry name" value="Znf_B-box"/>
</dbReference>
<dbReference type="SMART" id="SM00184">
    <property type="entry name" value="RING"/>
    <property type="match status" value="1"/>
</dbReference>
<evidence type="ECO:0000259" key="11">
    <source>
        <dbReference type="PROSITE" id="PS50853"/>
    </source>
</evidence>
<feature type="domain" description="B box-type" evidence="9">
    <location>
        <begin position="343"/>
        <end position="385"/>
    </location>
</feature>
<dbReference type="SUPFAM" id="SSF57850">
    <property type="entry name" value="RING/U-box"/>
    <property type="match status" value="1"/>
</dbReference>
<dbReference type="CDD" id="cd00063">
    <property type="entry name" value="FN3"/>
    <property type="match status" value="1"/>
</dbReference>
<dbReference type="InterPro" id="IPR001841">
    <property type="entry name" value="Znf_RING"/>
</dbReference>
<evidence type="ECO:0000256" key="3">
    <source>
        <dbReference type="ARBA" id="ARBA00022771"/>
    </source>
</evidence>
<dbReference type="SUPFAM" id="SSF49265">
    <property type="entry name" value="Fibronectin type III"/>
    <property type="match status" value="1"/>
</dbReference>
<reference evidence="14" key="2">
    <citation type="submission" date="2025-08" db="UniProtKB">
        <authorList>
            <consortium name="RefSeq"/>
        </authorList>
    </citation>
    <scope>IDENTIFICATION</scope>
    <source>
        <strain evidence="14">S238N-H82</strain>
        <tissue evidence="14">Testes</tissue>
    </source>
</reference>
<dbReference type="InterPro" id="IPR001870">
    <property type="entry name" value="B30.2/SPRY"/>
</dbReference>
<dbReference type="Gene3D" id="3.30.160.60">
    <property type="entry name" value="Classic Zinc Finger"/>
    <property type="match status" value="1"/>
</dbReference>
<protein>
    <submittedName>
        <fullName evidence="14">E3 ubiquitin-protein ligase Trim36-like isoform X1</fullName>
    </submittedName>
</protein>
<keyword evidence="13" id="KW-1185">Reference proteome</keyword>
<evidence type="ECO:0000259" key="12">
    <source>
        <dbReference type="PROSITE" id="PS51262"/>
    </source>
</evidence>
<reference evidence="13" key="1">
    <citation type="journal article" date="2020" name="Nat. Ecol. Evol.">
        <title>Deeply conserved synteny resolves early events in vertebrate evolution.</title>
        <authorList>
            <person name="Simakov O."/>
            <person name="Marletaz F."/>
            <person name="Yue J.X."/>
            <person name="O'Connell B."/>
            <person name="Jenkins J."/>
            <person name="Brandt A."/>
            <person name="Calef R."/>
            <person name="Tung C.H."/>
            <person name="Huang T.K."/>
            <person name="Schmutz J."/>
            <person name="Satoh N."/>
            <person name="Yu J.K."/>
            <person name="Putnam N.H."/>
            <person name="Green R.E."/>
            <person name="Rokhsar D.S."/>
        </authorList>
    </citation>
    <scope>NUCLEOTIDE SEQUENCE [LARGE SCALE GENOMIC DNA]</scope>
    <source>
        <strain evidence="13">S238N-H82</strain>
    </source>
</reference>
<evidence type="ECO:0000256" key="2">
    <source>
        <dbReference type="ARBA" id="ARBA00022737"/>
    </source>
</evidence>
<dbReference type="PANTHER" id="PTHR24099">
    <property type="entry name" value="E3 UBIQUITIN-PROTEIN LIGASE TRIM36-RELATED"/>
    <property type="match status" value="1"/>
</dbReference>
<dbReference type="InterPro" id="IPR013783">
    <property type="entry name" value="Ig-like_fold"/>
</dbReference>
<dbReference type="GeneID" id="118411539"/>
<dbReference type="InterPro" id="IPR036116">
    <property type="entry name" value="FN3_sf"/>
</dbReference>
<feature type="domain" description="B30.2/SPRY" evidence="10">
    <location>
        <begin position="644"/>
        <end position="849"/>
    </location>
</feature>
<dbReference type="CDD" id="cd19778">
    <property type="entry name" value="Bbox2_TRIM36_C-I"/>
    <property type="match status" value="1"/>
</dbReference>
<evidence type="ECO:0000256" key="6">
    <source>
        <dbReference type="PROSITE-ProRule" id="PRU00024"/>
    </source>
</evidence>
<dbReference type="SUPFAM" id="SSF57845">
    <property type="entry name" value="B-box zinc-binding domain"/>
    <property type="match status" value="1"/>
</dbReference>
<keyword evidence="2" id="KW-0677">Repeat</keyword>
<dbReference type="Pfam" id="PF13445">
    <property type="entry name" value="zf-RING_UBOX"/>
    <property type="match status" value="1"/>
</dbReference>
<dbReference type="Gene3D" id="3.30.40.10">
    <property type="entry name" value="Zinc/RING finger domain, C3HC4 (zinc finger)"/>
    <property type="match status" value="1"/>
</dbReference>
<dbReference type="PROSITE" id="PS50853">
    <property type="entry name" value="FN3"/>
    <property type="match status" value="1"/>
</dbReference>
<gene>
    <name evidence="14" type="primary">LOC118411539</name>
</gene>
<dbReference type="PROSITE" id="PS50119">
    <property type="entry name" value="ZF_BBOX"/>
    <property type="match status" value="1"/>
</dbReference>
<dbReference type="AlphaFoldDB" id="A0A9J7MK00"/>
<dbReference type="Gene3D" id="4.10.830.40">
    <property type="match status" value="1"/>
</dbReference>
<keyword evidence="1" id="KW-0479">Metal-binding</keyword>
<dbReference type="Gene3D" id="2.60.40.10">
    <property type="entry name" value="Immunoglobulins"/>
    <property type="match status" value="1"/>
</dbReference>
<feature type="region of interest" description="Disordered" evidence="8">
    <location>
        <begin position="196"/>
        <end position="245"/>
    </location>
</feature>
<dbReference type="SMART" id="SM00336">
    <property type="entry name" value="BBOX"/>
    <property type="match status" value="2"/>
</dbReference>
<sequence>MHEFQSTDDESEITHDDLAEFVRLFPAISLCTCHNHGNRQDVVCEDLTTDSVFGASPEPPLSSEEKVRRTLSRRSSRSGIEPVTPGTPSSHQHTRIPMPTFKSPPERSNSDESDRDIPSPTSSSESSCSRSRKASSSGDLSSFANMERELQCPACSELFTQPLVLPCQHNICHRCAKAILYRDSPDTPAVGPLYSAVQSPMQSPRSARQRKASTPGPLQRVPSFRRRSSASRISTPTGPKSPPPLKEFPCPKCQEGVELGPKGINGLYRNFILETIVERYKFQARKAGAIPCQSCKSRPPADATKTCLDCQASFCNECFKTVHIWGTPKAQHEYVGPTSSFRPRALLCVEHETEKVSMYCVACKRPVCHLCKLGGSHANHKFHQMNTAYKNIEEKLRSSLRILKDKQQKVEEQKRVVMEKRENSKKAAILVKDNIAKAIDSLHSILDDRKSVLLEKAEKVMFAQESDLDAALAQSREMMGISGLIEYVEQVLKENNHACFLQTATGLCKRVKEATEMPLPVDLDATGESLTLDITREEEMLSQLDFLQAPNKVVLHTNAMVAQDGRVDVTWNPLPPTSSPADSIHVQCWKMAAVGGDAELHDGTSEAPTHAQTIRCVDVITCRCELSELESGAWYAFRVRACNTAGPGPWSDIGTIRTSPDLHFDLEDNYDHDALRIDIKGRAITSVLLPAKLRPDNSVNHVVTMETHYVTGDVKITSGHHYWEVNVGRDSFLAVLGVADEGAIQTELRRQSDADSGHDSCDENDLLGVTSTMATVTVTMGTLEGVDKSVKCRHGDDCGSRVGIFVDADEGVVRFYDVMTRKMVKECSVNAGKVLVPLIGLCGPGIVHY</sequence>
<dbReference type="InterPro" id="IPR027370">
    <property type="entry name" value="Znf-RING_euk"/>
</dbReference>
<dbReference type="InterPro" id="IPR043136">
    <property type="entry name" value="B30.2/SPRY_sf"/>
</dbReference>
<feature type="compositionally biased region" description="Polar residues" evidence="8">
    <location>
        <begin position="196"/>
        <end position="206"/>
    </location>
</feature>
<keyword evidence="3 6" id="KW-0863">Zinc-finger</keyword>
<dbReference type="Pfam" id="PF00041">
    <property type="entry name" value="fn3"/>
    <property type="match status" value="1"/>
</dbReference>
<dbReference type="OrthoDB" id="10040278at2759"/>
<evidence type="ECO:0000256" key="1">
    <source>
        <dbReference type="ARBA" id="ARBA00022723"/>
    </source>
</evidence>
<feature type="coiled-coil region" evidence="7">
    <location>
        <begin position="389"/>
        <end position="423"/>
    </location>
</feature>
<dbReference type="OMA" id="NHMKCLY"/>
<name>A0A9J7MK00_BRAFL</name>
<dbReference type="RefSeq" id="XP_035669756.1">
    <property type="nucleotide sequence ID" value="XM_035813863.1"/>
</dbReference>
<dbReference type="InterPro" id="IPR013320">
    <property type="entry name" value="ConA-like_dom_sf"/>
</dbReference>
<dbReference type="SUPFAM" id="SSF49899">
    <property type="entry name" value="Concanavalin A-like lectins/glucanases"/>
    <property type="match status" value="1"/>
</dbReference>
<evidence type="ECO:0000313" key="14">
    <source>
        <dbReference type="RefSeq" id="XP_035669756.1"/>
    </source>
</evidence>
<feature type="domain" description="Fibronectin type-III" evidence="11">
    <location>
        <begin position="549"/>
        <end position="661"/>
    </location>
</feature>
<dbReference type="InterPro" id="IPR013083">
    <property type="entry name" value="Znf_RING/FYVE/PHD"/>
</dbReference>
<evidence type="ECO:0000256" key="7">
    <source>
        <dbReference type="SAM" id="Coils"/>
    </source>
</evidence>
<evidence type="ECO:0000256" key="4">
    <source>
        <dbReference type="ARBA" id="ARBA00022833"/>
    </source>
</evidence>